<reference evidence="2" key="2">
    <citation type="submission" date="2018-05" db="EMBL/GenBank/DDBJ databases">
        <title>OgluRS3 (Oryza glumaepatula Reference Sequence Version 3).</title>
        <authorList>
            <person name="Zhang J."/>
            <person name="Kudrna D."/>
            <person name="Lee S."/>
            <person name="Talag J."/>
            <person name="Welchert J."/>
            <person name="Wing R.A."/>
        </authorList>
    </citation>
    <scope>NUCLEOTIDE SEQUENCE [LARGE SCALE GENOMIC DNA]</scope>
</reference>
<keyword evidence="3" id="KW-1185">Reference proteome</keyword>
<organism evidence="2">
    <name type="scientific">Oryza glumipatula</name>
    <dbReference type="NCBI Taxonomy" id="40148"/>
    <lineage>
        <taxon>Eukaryota</taxon>
        <taxon>Viridiplantae</taxon>
        <taxon>Streptophyta</taxon>
        <taxon>Embryophyta</taxon>
        <taxon>Tracheophyta</taxon>
        <taxon>Spermatophyta</taxon>
        <taxon>Magnoliopsida</taxon>
        <taxon>Liliopsida</taxon>
        <taxon>Poales</taxon>
        <taxon>Poaceae</taxon>
        <taxon>BOP clade</taxon>
        <taxon>Oryzoideae</taxon>
        <taxon>Oryzeae</taxon>
        <taxon>Oryzinae</taxon>
        <taxon>Oryza</taxon>
    </lineage>
</organism>
<dbReference type="EnsemblPlants" id="OGLUM05G04140.1">
    <property type="protein sequence ID" value="OGLUM05G04140.1"/>
    <property type="gene ID" value="OGLUM05G04140"/>
</dbReference>
<reference evidence="2" key="1">
    <citation type="submission" date="2015-04" db="UniProtKB">
        <authorList>
            <consortium name="EnsemblPlants"/>
        </authorList>
    </citation>
    <scope>IDENTIFICATION</scope>
</reference>
<proteinExistence type="predicted"/>
<feature type="region of interest" description="Disordered" evidence="1">
    <location>
        <begin position="1"/>
        <end position="50"/>
    </location>
</feature>
<dbReference type="Gramene" id="OGLUM05G04140.1">
    <property type="protein sequence ID" value="OGLUM05G04140.1"/>
    <property type="gene ID" value="OGLUM05G04140"/>
</dbReference>
<dbReference type="AlphaFoldDB" id="A0A0D9ZUK2"/>
<protein>
    <submittedName>
        <fullName evidence="2">Uncharacterized protein</fullName>
    </submittedName>
</protein>
<feature type="compositionally biased region" description="Basic residues" evidence="1">
    <location>
        <begin position="79"/>
        <end position="90"/>
    </location>
</feature>
<accession>A0A0D9ZUK2</accession>
<dbReference type="HOGENOM" id="CLU_1290759_0_0_1"/>
<sequence>MRAPAGIGVGGRPRTTSAGGTREASAGGTGRPAPCQPGRPAPGLLHRQHGRPAPSLLGRLVLGGHRQPAPAARTGSSRPRWHRQAAPRRARAATPWMVRADSPACDELNNWINLIGNRTKMRKDVKCWNFEMIVDSDRTCFMDFVQSIKIPLYHGRMKLQLLLCPFHHQGQGVAQISPMKQLKEKRKGRAKARKRLSQKRLQKLSSCNLKLVQQ</sequence>
<dbReference type="Proteomes" id="UP000026961">
    <property type="component" value="Chromosome 5"/>
</dbReference>
<evidence type="ECO:0000313" key="3">
    <source>
        <dbReference type="Proteomes" id="UP000026961"/>
    </source>
</evidence>
<name>A0A0D9ZUK2_9ORYZ</name>
<evidence type="ECO:0000313" key="2">
    <source>
        <dbReference type="EnsemblPlants" id="OGLUM05G04140.1"/>
    </source>
</evidence>
<feature type="region of interest" description="Disordered" evidence="1">
    <location>
        <begin position="66"/>
        <end position="90"/>
    </location>
</feature>
<evidence type="ECO:0000256" key="1">
    <source>
        <dbReference type="SAM" id="MobiDB-lite"/>
    </source>
</evidence>